<accession>A0A914DWA8</accession>
<organism evidence="3 4">
    <name type="scientific">Acrobeloides nanus</name>
    <dbReference type="NCBI Taxonomy" id="290746"/>
    <lineage>
        <taxon>Eukaryota</taxon>
        <taxon>Metazoa</taxon>
        <taxon>Ecdysozoa</taxon>
        <taxon>Nematoda</taxon>
        <taxon>Chromadorea</taxon>
        <taxon>Rhabditida</taxon>
        <taxon>Tylenchina</taxon>
        <taxon>Cephalobomorpha</taxon>
        <taxon>Cephaloboidea</taxon>
        <taxon>Cephalobidae</taxon>
        <taxon>Acrobeloides</taxon>
    </lineage>
</organism>
<sequence>MNDELQKKLELFRDLSKSISNHENIAPYQGMHYPVTHSEHTISINDDRVVRLQKGIQEKISEIEDFQKEIEDLFAEKIDPSQFNEADYTPSVKRRKSTQKTEEEYKSNATSRRKTTFKIKQAHKKTVEFVGMIKELQEQFEFYKHVKNGTL</sequence>
<reference evidence="4" key="1">
    <citation type="submission" date="2022-11" db="UniProtKB">
        <authorList>
            <consortium name="WormBaseParasite"/>
        </authorList>
    </citation>
    <scope>IDENTIFICATION</scope>
</reference>
<evidence type="ECO:0000256" key="1">
    <source>
        <dbReference type="SAM" id="Coils"/>
    </source>
</evidence>
<evidence type="ECO:0000256" key="2">
    <source>
        <dbReference type="SAM" id="MobiDB-lite"/>
    </source>
</evidence>
<feature type="coiled-coil region" evidence="1">
    <location>
        <begin position="49"/>
        <end position="76"/>
    </location>
</feature>
<proteinExistence type="predicted"/>
<keyword evidence="3" id="KW-1185">Reference proteome</keyword>
<evidence type="ECO:0000313" key="4">
    <source>
        <dbReference type="WBParaSite" id="ACRNAN_scaffold4117.g6712.t1"/>
    </source>
</evidence>
<evidence type="ECO:0000313" key="3">
    <source>
        <dbReference type="Proteomes" id="UP000887540"/>
    </source>
</evidence>
<feature type="region of interest" description="Disordered" evidence="2">
    <location>
        <begin position="85"/>
        <end position="111"/>
    </location>
</feature>
<name>A0A914DWA8_9BILA</name>
<dbReference type="Proteomes" id="UP000887540">
    <property type="component" value="Unplaced"/>
</dbReference>
<dbReference type="AlphaFoldDB" id="A0A914DWA8"/>
<keyword evidence="1" id="KW-0175">Coiled coil</keyword>
<dbReference type="WBParaSite" id="ACRNAN_scaffold4117.g6712.t1">
    <property type="protein sequence ID" value="ACRNAN_scaffold4117.g6712.t1"/>
    <property type="gene ID" value="ACRNAN_scaffold4117.g6712"/>
</dbReference>
<protein>
    <submittedName>
        <fullName evidence="4">Uncharacterized protein</fullName>
    </submittedName>
</protein>